<sequence>MKQLVVGLLSALAVSAAIAVGSRTSAGRQAGERTLRATWFVHAFSILLVGLLATFAIAGWNETRSEQLPWLYGLLIGAGLGLIGWVWFFYASVVFWTAEGIGIRQPFMATRFVRWEDVEWAGRNWSGDFQVRSQRTRISYTSYHGGHEQLNGFAKRRLPKFAKNF</sequence>
<feature type="transmembrane region" description="Helical" evidence="1">
    <location>
        <begin position="37"/>
        <end position="58"/>
    </location>
</feature>
<protein>
    <submittedName>
        <fullName evidence="3">Uncharacterized protein</fullName>
    </submittedName>
</protein>
<comment type="caution">
    <text evidence="3">The sequence shown here is derived from an EMBL/GenBank/DDBJ whole genome shotgun (WGS) entry which is preliminary data.</text>
</comment>
<accession>A0ABW4UHE2</accession>
<keyword evidence="1" id="KW-0812">Transmembrane</keyword>
<gene>
    <name evidence="3" type="ORF">ACFSOZ_21305</name>
</gene>
<proteinExistence type="predicted"/>
<dbReference type="Proteomes" id="UP001597405">
    <property type="component" value="Unassembled WGS sequence"/>
</dbReference>
<keyword evidence="1" id="KW-1133">Transmembrane helix</keyword>
<keyword evidence="1" id="KW-0472">Membrane</keyword>
<evidence type="ECO:0000256" key="1">
    <source>
        <dbReference type="SAM" id="Phobius"/>
    </source>
</evidence>
<feature type="transmembrane region" description="Helical" evidence="1">
    <location>
        <begin position="70"/>
        <end position="96"/>
    </location>
</feature>
<feature type="chain" id="PRO_5045419169" evidence="2">
    <location>
        <begin position="20"/>
        <end position="165"/>
    </location>
</feature>
<name>A0ABW4UHE2_9HYPH</name>
<evidence type="ECO:0000313" key="3">
    <source>
        <dbReference type="EMBL" id="MFD1985079.1"/>
    </source>
</evidence>
<organism evidence="3 4">
    <name type="scientific">Mesorhizobium newzealandense</name>
    <dbReference type="NCBI Taxonomy" id="1300302"/>
    <lineage>
        <taxon>Bacteria</taxon>
        <taxon>Pseudomonadati</taxon>
        <taxon>Pseudomonadota</taxon>
        <taxon>Alphaproteobacteria</taxon>
        <taxon>Hyphomicrobiales</taxon>
        <taxon>Phyllobacteriaceae</taxon>
        <taxon>Mesorhizobium</taxon>
    </lineage>
</organism>
<evidence type="ECO:0000313" key="4">
    <source>
        <dbReference type="Proteomes" id="UP001597405"/>
    </source>
</evidence>
<keyword evidence="4" id="KW-1185">Reference proteome</keyword>
<keyword evidence="2" id="KW-0732">Signal</keyword>
<reference evidence="4" key="1">
    <citation type="journal article" date="2019" name="Int. J. Syst. Evol. Microbiol.">
        <title>The Global Catalogue of Microorganisms (GCM) 10K type strain sequencing project: providing services to taxonomists for standard genome sequencing and annotation.</title>
        <authorList>
            <consortium name="The Broad Institute Genomics Platform"/>
            <consortium name="The Broad Institute Genome Sequencing Center for Infectious Disease"/>
            <person name="Wu L."/>
            <person name="Ma J."/>
        </authorList>
    </citation>
    <scope>NUCLEOTIDE SEQUENCE [LARGE SCALE GENOMIC DNA]</scope>
    <source>
        <strain evidence="4">CGMCC 1.16225</strain>
    </source>
</reference>
<dbReference type="RefSeq" id="WP_379101244.1">
    <property type="nucleotide sequence ID" value="NZ_JBHUGZ010000014.1"/>
</dbReference>
<dbReference type="EMBL" id="JBHUGZ010000014">
    <property type="protein sequence ID" value="MFD1985079.1"/>
    <property type="molecule type" value="Genomic_DNA"/>
</dbReference>
<feature type="signal peptide" evidence="2">
    <location>
        <begin position="1"/>
        <end position="19"/>
    </location>
</feature>
<evidence type="ECO:0000256" key="2">
    <source>
        <dbReference type="SAM" id="SignalP"/>
    </source>
</evidence>